<organism evidence="1">
    <name type="scientific">marine sediment metagenome</name>
    <dbReference type="NCBI Taxonomy" id="412755"/>
    <lineage>
        <taxon>unclassified sequences</taxon>
        <taxon>metagenomes</taxon>
        <taxon>ecological metagenomes</taxon>
    </lineage>
</organism>
<evidence type="ECO:0000313" key="1">
    <source>
        <dbReference type="EMBL" id="KKM67938.1"/>
    </source>
</evidence>
<dbReference type="AlphaFoldDB" id="A0A0F9JEA8"/>
<name>A0A0F9JEA8_9ZZZZ</name>
<reference evidence="1" key="1">
    <citation type="journal article" date="2015" name="Nature">
        <title>Complex archaea that bridge the gap between prokaryotes and eukaryotes.</title>
        <authorList>
            <person name="Spang A."/>
            <person name="Saw J.H."/>
            <person name="Jorgensen S.L."/>
            <person name="Zaremba-Niedzwiedzka K."/>
            <person name="Martijn J."/>
            <person name="Lind A.E."/>
            <person name="van Eijk R."/>
            <person name="Schleper C."/>
            <person name="Guy L."/>
            <person name="Ettema T.J."/>
        </authorList>
    </citation>
    <scope>NUCLEOTIDE SEQUENCE</scope>
</reference>
<accession>A0A0F9JEA8</accession>
<dbReference type="EMBL" id="LAZR01010262">
    <property type="protein sequence ID" value="KKM67938.1"/>
    <property type="molecule type" value="Genomic_DNA"/>
</dbReference>
<gene>
    <name evidence="1" type="ORF">LCGC14_1466080</name>
</gene>
<sequence length="81" mass="9708">MKIKTRFEKIEKEYKCLLKQLKKKCLKEITILESKSDRLRNDIEKISSSEENKELFSYLLSLDDIVNNMQNLMNIIEEILI</sequence>
<proteinExistence type="predicted"/>
<comment type="caution">
    <text evidence="1">The sequence shown here is derived from an EMBL/GenBank/DDBJ whole genome shotgun (WGS) entry which is preliminary data.</text>
</comment>
<protein>
    <submittedName>
        <fullName evidence="1">Uncharacterized protein</fullName>
    </submittedName>
</protein>